<dbReference type="AlphaFoldDB" id="A0A8S1TW55"/>
<dbReference type="Pfam" id="PF00118">
    <property type="entry name" value="Cpn60_TCP1"/>
    <property type="match status" value="1"/>
</dbReference>
<sequence>MMFIQRNQNSQNLGSLILNQLKELYSLIKSTLKAEGPQKIGNFKVVLLQFCLPAPKKDVENSIAIYDYTEMNKILKEERKYIIDLVQKWGKYIIDSKNKTRNYGCERYQKRGCSICIQELLGVPSQSKASTILVRESNTLVLDEADRSIPDPLYVIKSLVKSKGLIPGGGAPEIHLSLKLTQKANKLTGARSMCVRAFAEAIEVNSFTFAEKQVIYIQTEGLNPIKLFTELRNRHLKSKSSQEQEQRKIALQMILQLNNNKECFELATKCVRLILKIEDPVISAC</sequence>
<evidence type="ECO:0000313" key="5">
    <source>
        <dbReference type="Proteomes" id="UP000683925"/>
    </source>
</evidence>
<protein>
    <submittedName>
        <fullName evidence="4">Uncharacterized protein</fullName>
    </submittedName>
</protein>
<organism evidence="4 5">
    <name type="scientific">Paramecium octaurelia</name>
    <dbReference type="NCBI Taxonomy" id="43137"/>
    <lineage>
        <taxon>Eukaryota</taxon>
        <taxon>Sar</taxon>
        <taxon>Alveolata</taxon>
        <taxon>Ciliophora</taxon>
        <taxon>Intramacronucleata</taxon>
        <taxon>Oligohymenophorea</taxon>
        <taxon>Peniculida</taxon>
        <taxon>Parameciidae</taxon>
        <taxon>Paramecium</taxon>
    </lineage>
</organism>
<keyword evidence="3" id="KW-0143">Chaperone</keyword>
<comment type="caution">
    <text evidence="4">The sequence shown here is derived from an EMBL/GenBank/DDBJ whole genome shotgun (WGS) entry which is preliminary data.</text>
</comment>
<dbReference type="Proteomes" id="UP000683925">
    <property type="component" value="Unassembled WGS sequence"/>
</dbReference>
<name>A0A8S1TW55_PAROT</name>
<evidence type="ECO:0000313" key="4">
    <source>
        <dbReference type="EMBL" id="CAD8156438.1"/>
    </source>
</evidence>
<dbReference type="InterPro" id="IPR002423">
    <property type="entry name" value="Cpn60/GroEL/TCP-1"/>
</dbReference>
<dbReference type="GO" id="GO:0005524">
    <property type="term" value="F:ATP binding"/>
    <property type="evidence" value="ECO:0007669"/>
    <property type="project" value="UniProtKB-KW"/>
</dbReference>
<keyword evidence="1" id="KW-0547">Nucleotide-binding</keyword>
<keyword evidence="2" id="KW-0067">ATP-binding</keyword>
<evidence type="ECO:0000256" key="2">
    <source>
        <dbReference type="ARBA" id="ARBA00022840"/>
    </source>
</evidence>
<dbReference type="GO" id="GO:0140662">
    <property type="term" value="F:ATP-dependent protein folding chaperone"/>
    <property type="evidence" value="ECO:0007669"/>
    <property type="project" value="InterPro"/>
</dbReference>
<keyword evidence="5" id="KW-1185">Reference proteome</keyword>
<dbReference type="EMBL" id="CAJJDP010000032">
    <property type="protein sequence ID" value="CAD8156438.1"/>
    <property type="molecule type" value="Genomic_DNA"/>
</dbReference>
<dbReference type="InterPro" id="IPR017998">
    <property type="entry name" value="Chaperone_TCP-1"/>
</dbReference>
<dbReference type="OrthoDB" id="10248520at2759"/>
<proteinExistence type="predicted"/>
<dbReference type="OMA" id="GCERYQK"/>
<gene>
    <name evidence="4" type="ORF">POCTA_138.1.T0320111</name>
</gene>
<dbReference type="PANTHER" id="PTHR11353">
    <property type="entry name" value="CHAPERONIN"/>
    <property type="match status" value="1"/>
</dbReference>
<accession>A0A8S1TW55</accession>
<evidence type="ECO:0000256" key="3">
    <source>
        <dbReference type="ARBA" id="ARBA00023186"/>
    </source>
</evidence>
<reference evidence="4" key="1">
    <citation type="submission" date="2021-01" db="EMBL/GenBank/DDBJ databases">
        <authorList>
            <consortium name="Genoscope - CEA"/>
            <person name="William W."/>
        </authorList>
    </citation>
    <scope>NUCLEOTIDE SEQUENCE</scope>
</reference>
<evidence type="ECO:0000256" key="1">
    <source>
        <dbReference type="ARBA" id="ARBA00022741"/>
    </source>
</evidence>